<dbReference type="InterPro" id="IPR046341">
    <property type="entry name" value="SET_dom_sf"/>
</dbReference>
<evidence type="ECO:0000313" key="5">
    <source>
        <dbReference type="EMBL" id="PVD38999.1"/>
    </source>
</evidence>
<dbReference type="InterPro" id="IPR011990">
    <property type="entry name" value="TPR-like_helical_dom_sf"/>
</dbReference>
<gene>
    <name evidence="5" type="ORF">C0Q70_01624</name>
</gene>
<dbReference type="STRING" id="400727.A0A2T7Q005"/>
<dbReference type="GO" id="GO:0045814">
    <property type="term" value="P:negative regulation of gene expression, epigenetic"/>
    <property type="evidence" value="ECO:0007669"/>
    <property type="project" value="TreeGrafter"/>
</dbReference>
<feature type="region of interest" description="Disordered" evidence="4">
    <location>
        <begin position="292"/>
        <end position="345"/>
    </location>
</feature>
<dbReference type="GO" id="GO:0032259">
    <property type="term" value="P:methylation"/>
    <property type="evidence" value="ECO:0007669"/>
    <property type="project" value="UniProtKB-KW"/>
</dbReference>
<dbReference type="Gene3D" id="1.25.40.10">
    <property type="entry name" value="Tetratricopeptide repeat domain"/>
    <property type="match status" value="1"/>
</dbReference>
<keyword evidence="2" id="KW-0808">Transferase</keyword>
<keyword evidence="6" id="KW-1185">Reference proteome</keyword>
<comment type="caution">
    <text evidence="5">The sequence shown here is derived from an EMBL/GenBank/DDBJ whole genome shotgun (WGS) entry which is preliminary data.</text>
</comment>
<organism evidence="5 6">
    <name type="scientific">Pomacea canaliculata</name>
    <name type="common">Golden apple snail</name>
    <dbReference type="NCBI Taxonomy" id="400727"/>
    <lineage>
        <taxon>Eukaryota</taxon>
        <taxon>Metazoa</taxon>
        <taxon>Spiralia</taxon>
        <taxon>Lophotrochozoa</taxon>
        <taxon>Mollusca</taxon>
        <taxon>Gastropoda</taxon>
        <taxon>Caenogastropoda</taxon>
        <taxon>Architaenioglossa</taxon>
        <taxon>Ampullarioidea</taxon>
        <taxon>Ampullariidae</taxon>
        <taxon>Pomacea</taxon>
    </lineage>
</organism>
<dbReference type="SUPFAM" id="SSF48452">
    <property type="entry name" value="TPR-like"/>
    <property type="match status" value="1"/>
</dbReference>
<dbReference type="EMBL" id="PZQS01000001">
    <property type="protein sequence ID" value="PVD38999.1"/>
    <property type="molecule type" value="Genomic_DNA"/>
</dbReference>
<dbReference type="SUPFAM" id="SSF82199">
    <property type="entry name" value="SET domain"/>
    <property type="match status" value="1"/>
</dbReference>
<proteinExistence type="predicted"/>
<name>A0A2T7Q005_POMCA</name>
<dbReference type="CDD" id="cd20071">
    <property type="entry name" value="SET_SMYD"/>
    <property type="match status" value="1"/>
</dbReference>
<dbReference type="AlphaFoldDB" id="A0A2T7Q005"/>
<evidence type="ECO:0000256" key="3">
    <source>
        <dbReference type="ARBA" id="ARBA00022691"/>
    </source>
</evidence>
<accession>A0A2T7Q005</accession>
<evidence type="ECO:0000256" key="4">
    <source>
        <dbReference type="SAM" id="MobiDB-lite"/>
    </source>
</evidence>
<dbReference type="PANTHER" id="PTHR46402:SF2">
    <property type="entry name" value="HISTONE-LYSINE N-TRIMETHYLTRANSFERASE SMYD5"/>
    <property type="match status" value="1"/>
</dbReference>
<dbReference type="SMART" id="SM00028">
    <property type="entry name" value="TPR"/>
    <property type="match status" value="3"/>
</dbReference>
<evidence type="ECO:0000256" key="2">
    <source>
        <dbReference type="ARBA" id="ARBA00022679"/>
    </source>
</evidence>
<dbReference type="Gene3D" id="2.170.270.10">
    <property type="entry name" value="SET domain"/>
    <property type="match status" value="1"/>
</dbReference>
<dbReference type="PANTHER" id="PTHR46402">
    <property type="entry name" value="SET AND MYND DOMAIN-CONTAINING PROTEIN 5"/>
    <property type="match status" value="1"/>
</dbReference>
<evidence type="ECO:0000256" key="1">
    <source>
        <dbReference type="ARBA" id="ARBA00022603"/>
    </source>
</evidence>
<dbReference type="InterPro" id="IPR019734">
    <property type="entry name" value="TPR_rpt"/>
</dbReference>
<feature type="compositionally biased region" description="Basic residues" evidence="4">
    <location>
        <begin position="321"/>
        <end position="337"/>
    </location>
</feature>
<dbReference type="GO" id="GO:0042799">
    <property type="term" value="F:histone H4K20 methyltransferase activity"/>
    <property type="evidence" value="ECO:0007669"/>
    <property type="project" value="TreeGrafter"/>
</dbReference>
<keyword evidence="1" id="KW-0489">Methyltransferase</keyword>
<reference evidence="5 6" key="1">
    <citation type="submission" date="2018-04" db="EMBL/GenBank/DDBJ databases">
        <title>The genome of golden apple snail Pomacea canaliculata provides insight into stress tolerance and invasive adaptation.</title>
        <authorList>
            <person name="Liu C."/>
            <person name="Liu B."/>
            <person name="Ren Y."/>
            <person name="Zhang Y."/>
            <person name="Wang H."/>
            <person name="Li S."/>
            <person name="Jiang F."/>
            <person name="Yin L."/>
            <person name="Zhang G."/>
            <person name="Qian W."/>
            <person name="Fan W."/>
        </authorList>
    </citation>
    <scope>NUCLEOTIDE SEQUENCE [LARGE SCALE GENOMIC DNA]</scope>
    <source>
        <strain evidence="5">SZHN2017</strain>
        <tissue evidence="5">Muscle</tissue>
    </source>
</reference>
<keyword evidence="3" id="KW-0949">S-adenosyl-L-methionine</keyword>
<sequence length="722" mass="81318">MAYLAGMSAGDAAFAAGDPHTAIALYTQELADWSNGNKADGLADTYRKRAQCYYQLHDYKASLRDTALSLAREKSSVPTLVLKAQGLVACKRFHEAYGVFRQALDLEPNNQLIAKGLQQMRKEIEVENHSSQREDNTSGLTDVTSLHPITPLPGDRSLKLAEQELMTSWELDQPDITKRVGCDQDAAEGVSQDRSKIHAGGGKVEGWMQRAAVLSAKGDLRDAFRCCVAVDEADRTLDIWKMGENDLIGLMDPCTRAIISRFNPRQIRATCLLRRLATPGCLAFRTRRQQHQHPFPERSCQASVRTPDERHGGRGDLYPYRSRRQGRKGHLKGRGRFHGCTGPSRPDAVFPAVPVLRRLRHQPDRAGGRLRRPELQQDLLQKAVKKHWPVRSKVACKAGCSREVYCSEKCRDESWDAYHRLLCPHKNADVARLYDVCDTYHHLTRDDVRLFHGWWNASFSPVLLAKVWALITCRAQSMAHEAGRAVPSEEDRALAGAPFSRFVSSGPGSNADAISKMYQLMKEIFKNLEDGLGFDITKEEFDYRYFQLSCNVQSFSDSDNPMAHFTKGINKDPQFAHLLSLARRKEHEGDFAGLFPLHASMNHSCSNNVVVSDGKTPDGRIGCVVKAVRDILVDDEVCNQYIDTTLGRKERRLMLYWAYNFWCCCPRCQFEGDGPGECCECGKKSPDKPFPSVWPLQACLVLFLRLARRKRGREATRRSASQ</sequence>
<feature type="compositionally biased region" description="Basic and acidic residues" evidence="4">
    <location>
        <begin position="126"/>
        <end position="136"/>
    </location>
</feature>
<dbReference type="Proteomes" id="UP000245119">
    <property type="component" value="Linkage Group LG1"/>
</dbReference>
<dbReference type="OrthoDB" id="10604002at2759"/>
<evidence type="ECO:0000313" key="6">
    <source>
        <dbReference type="Proteomes" id="UP000245119"/>
    </source>
</evidence>
<feature type="region of interest" description="Disordered" evidence="4">
    <location>
        <begin position="126"/>
        <end position="147"/>
    </location>
</feature>
<protein>
    <submittedName>
        <fullName evidence="5">Uncharacterized protein</fullName>
    </submittedName>
</protein>